<evidence type="ECO:0000313" key="3">
    <source>
        <dbReference type="Proteomes" id="UP000198885"/>
    </source>
</evidence>
<reference evidence="2 3" key="1">
    <citation type="submission" date="2016-10" db="EMBL/GenBank/DDBJ databases">
        <authorList>
            <person name="de Groot N.N."/>
        </authorList>
    </citation>
    <scope>NUCLEOTIDE SEQUENCE [LARGE SCALE GENOMIC DNA]</scope>
    <source>
        <strain evidence="2 3">DSM 23042</strain>
    </source>
</reference>
<dbReference type="AlphaFoldDB" id="A0A1H9UZD7"/>
<dbReference type="RefSeq" id="WP_092693733.1">
    <property type="nucleotide sequence ID" value="NZ_CBDDGO010000004.1"/>
</dbReference>
<dbReference type="OrthoDB" id="8244198at2"/>
<dbReference type="STRING" id="641238.SAMN04490244_106118"/>
<feature type="domain" description="YjiS-like" evidence="1">
    <location>
        <begin position="28"/>
        <end position="62"/>
    </location>
</feature>
<proteinExistence type="predicted"/>
<name>A0A1H9UZD7_9RHOB</name>
<protein>
    <recommendedName>
        <fullName evidence="1">YjiS-like domain-containing protein</fullName>
    </recommendedName>
</protein>
<evidence type="ECO:0000313" key="2">
    <source>
        <dbReference type="EMBL" id="SES14772.1"/>
    </source>
</evidence>
<gene>
    <name evidence="2" type="ORF">SAMN04490244_106118</name>
</gene>
<organism evidence="2 3">
    <name type="scientific">Tranquillimonas rosea</name>
    <dbReference type="NCBI Taxonomy" id="641238"/>
    <lineage>
        <taxon>Bacteria</taxon>
        <taxon>Pseudomonadati</taxon>
        <taxon>Pseudomonadota</taxon>
        <taxon>Alphaproteobacteria</taxon>
        <taxon>Rhodobacterales</taxon>
        <taxon>Roseobacteraceae</taxon>
        <taxon>Tranquillimonas</taxon>
    </lineage>
</organism>
<sequence length="73" mass="8320">MAYADPQTRRYDATLTGSAGGIMDNLQERWTRWRLYRRTLTELQSLTTRELADLGIGRSQVRGIALEAAYGRT</sequence>
<dbReference type="Pfam" id="PF06568">
    <property type="entry name" value="YjiS-like"/>
    <property type="match status" value="1"/>
</dbReference>
<dbReference type="EMBL" id="FOGU01000006">
    <property type="protein sequence ID" value="SES14772.1"/>
    <property type="molecule type" value="Genomic_DNA"/>
</dbReference>
<accession>A0A1H9UZD7</accession>
<evidence type="ECO:0000259" key="1">
    <source>
        <dbReference type="Pfam" id="PF06568"/>
    </source>
</evidence>
<dbReference type="InterPro" id="IPR009506">
    <property type="entry name" value="YjiS-like"/>
</dbReference>
<keyword evidence="3" id="KW-1185">Reference proteome</keyword>
<dbReference type="Proteomes" id="UP000198885">
    <property type="component" value="Unassembled WGS sequence"/>
</dbReference>